<sequence length="27" mass="3064">MEVREEELKRERKMGGEEGIENGEGDG</sequence>
<feature type="compositionally biased region" description="Acidic residues" evidence="1">
    <location>
        <begin position="18"/>
        <end position="27"/>
    </location>
</feature>
<evidence type="ECO:0000256" key="1">
    <source>
        <dbReference type="SAM" id="MobiDB-lite"/>
    </source>
</evidence>
<evidence type="ECO:0000313" key="3">
    <source>
        <dbReference type="Proteomes" id="UP001286313"/>
    </source>
</evidence>
<feature type="region of interest" description="Disordered" evidence="1">
    <location>
        <begin position="1"/>
        <end position="27"/>
    </location>
</feature>
<evidence type="ECO:0000313" key="2">
    <source>
        <dbReference type="EMBL" id="KAK3853216.1"/>
    </source>
</evidence>
<feature type="non-terminal residue" evidence="2">
    <location>
        <position position="27"/>
    </location>
</feature>
<dbReference type="AlphaFoldDB" id="A0AAE1BLT8"/>
<dbReference type="Proteomes" id="UP001286313">
    <property type="component" value="Unassembled WGS sequence"/>
</dbReference>
<organism evidence="2 3">
    <name type="scientific">Petrolisthes cinctipes</name>
    <name type="common">Flat porcelain crab</name>
    <dbReference type="NCBI Taxonomy" id="88211"/>
    <lineage>
        <taxon>Eukaryota</taxon>
        <taxon>Metazoa</taxon>
        <taxon>Ecdysozoa</taxon>
        <taxon>Arthropoda</taxon>
        <taxon>Crustacea</taxon>
        <taxon>Multicrustacea</taxon>
        <taxon>Malacostraca</taxon>
        <taxon>Eumalacostraca</taxon>
        <taxon>Eucarida</taxon>
        <taxon>Decapoda</taxon>
        <taxon>Pleocyemata</taxon>
        <taxon>Anomura</taxon>
        <taxon>Galatheoidea</taxon>
        <taxon>Porcellanidae</taxon>
        <taxon>Petrolisthes</taxon>
    </lineage>
</organism>
<dbReference type="EMBL" id="JAWQEG010007045">
    <property type="protein sequence ID" value="KAK3853216.1"/>
    <property type="molecule type" value="Genomic_DNA"/>
</dbReference>
<keyword evidence="3" id="KW-1185">Reference proteome</keyword>
<name>A0AAE1BLT8_PETCI</name>
<proteinExistence type="predicted"/>
<protein>
    <submittedName>
        <fullName evidence="2">Uncharacterized protein</fullName>
    </submittedName>
</protein>
<accession>A0AAE1BLT8</accession>
<feature type="compositionally biased region" description="Basic and acidic residues" evidence="1">
    <location>
        <begin position="1"/>
        <end position="16"/>
    </location>
</feature>
<comment type="caution">
    <text evidence="2">The sequence shown here is derived from an EMBL/GenBank/DDBJ whole genome shotgun (WGS) entry which is preliminary data.</text>
</comment>
<reference evidence="2" key="1">
    <citation type="submission" date="2023-10" db="EMBL/GenBank/DDBJ databases">
        <title>Genome assemblies of two species of porcelain crab, Petrolisthes cinctipes and Petrolisthes manimaculis (Anomura: Porcellanidae).</title>
        <authorList>
            <person name="Angst P."/>
        </authorList>
    </citation>
    <scope>NUCLEOTIDE SEQUENCE</scope>
    <source>
        <strain evidence="2">PB745_01</strain>
        <tissue evidence="2">Gill</tissue>
    </source>
</reference>
<gene>
    <name evidence="2" type="ORF">Pcinc_040229</name>
</gene>